<gene>
    <name evidence="1" type="ORF">S12H4_17067</name>
</gene>
<accession>X1T5U0</accession>
<evidence type="ECO:0000313" key="1">
    <source>
        <dbReference type="EMBL" id="GAI82945.1"/>
    </source>
</evidence>
<protein>
    <submittedName>
        <fullName evidence="1">Uncharacterized protein</fullName>
    </submittedName>
</protein>
<dbReference type="AlphaFoldDB" id="X1T5U0"/>
<comment type="caution">
    <text evidence="1">The sequence shown here is derived from an EMBL/GenBank/DDBJ whole genome shotgun (WGS) entry which is preliminary data.</text>
</comment>
<reference evidence="1" key="1">
    <citation type="journal article" date="2014" name="Front. Microbiol.">
        <title>High frequency of phylogenetically diverse reductive dehalogenase-homologous genes in deep subseafloor sedimentary metagenomes.</title>
        <authorList>
            <person name="Kawai M."/>
            <person name="Futagami T."/>
            <person name="Toyoda A."/>
            <person name="Takaki Y."/>
            <person name="Nishi S."/>
            <person name="Hori S."/>
            <person name="Arai W."/>
            <person name="Tsubouchi T."/>
            <person name="Morono Y."/>
            <person name="Uchiyama I."/>
            <person name="Ito T."/>
            <person name="Fujiyama A."/>
            <person name="Inagaki F."/>
            <person name="Takami H."/>
        </authorList>
    </citation>
    <scope>NUCLEOTIDE SEQUENCE</scope>
    <source>
        <strain evidence="1">Expedition CK06-06</strain>
    </source>
</reference>
<proteinExistence type="predicted"/>
<name>X1T5U0_9ZZZZ</name>
<dbReference type="EMBL" id="BARW01008304">
    <property type="protein sequence ID" value="GAI82945.1"/>
    <property type="molecule type" value="Genomic_DNA"/>
</dbReference>
<organism evidence="1">
    <name type="scientific">marine sediment metagenome</name>
    <dbReference type="NCBI Taxonomy" id="412755"/>
    <lineage>
        <taxon>unclassified sequences</taxon>
        <taxon>metagenomes</taxon>
        <taxon>ecological metagenomes</taxon>
    </lineage>
</organism>
<sequence>MDTIDKVDPRTLRELSILNAAYLYFLADAGSEELTSIAQWTFDRGIRIVTDKSGEMKTRLKSENDGAGIGKILTDGSLVIEYYTSLQKQALTSIERIVSKDNKSGARKHLSNYIKKMDEFGNLMAKHFCDTVEEKAKEKSIEIIPCIKKEGTWESKAKKIIPKRKEIGTLMLDGIPVEEWKEVKENPRWWEPANWASASYWWCDGKRNLKEIKELLELEAGVPVENFDLIVYYTFLEKYGLVEFV</sequence>